<feature type="region of interest" description="Disordered" evidence="3">
    <location>
        <begin position="1"/>
        <end position="23"/>
    </location>
</feature>
<evidence type="ECO:0000313" key="6">
    <source>
        <dbReference type="Proteomes" id="UP000050465"/>
    </source>
</evidence>
<proteinExistence type="predicted"/>
<keyword evidence="1" id="KW-0596">Phosphopantetheine</keyword>
<dbReference type="GO" id="GO:0072330">
    <property type="term" value="P:monocarboxylic acid biosynthetic process"/>
    <property type="evidence" value="ECO:0007669"/>
    <property type="project" value="UniProtKB-ARBA"/>
</dbReference>
<dbReference type="SUPFAM" id="SSF56801">
    <property type="entry name" value="Acetyl-CoA synthetase-like"/>
    <property type="match status" value="1"/>
</dbReference>
<evidence type="ECO:0000259" key="4">
    <source>
        <dbReference type="PROSITE" id="PS50075"/>
    </source>
</evidence>
<dbReference type="SMART" id="SM00823">
    <property type="entry name" value="PKS_PP"/>
    <property type="match status" value="1"/>
</dbReference>
<dbReference type="Pfam" id="PF00975">
    <property type="entry name" value="Thioesterase"/>
    <property type="match status" value="1"/>
</dbReference>
<dbReference type="InterPro" id="IPR045851">
    <property type="entry name" value="AMP-bd_C_sf"/>
</dbReference>
<dbReference type="GO" id="GO:0043041">
    <property type="term" value="P:amino acid activation for nonribosomal peptide biosynthetic process"/>
    <property type="evidence" value="ECO:0007669"/>
    <property type="project" value="TreeGrafter"/>
</dbReference>
<keyword evidence="2" id="KW-0597">Phosphoprotein</keyword>
<feature type="domain" description="Carrier" evidence="4">
    <location>
        <begin position="544"/>
        <end position="619"/>
    </location>
</feature>
<dbReference type="InterPro" id="IPR000873">
    <property type="entry name" value="AMP-dep_synth/lig_dom"/>
</dbReference>
<dbReference type="InterPro" id="IPR009081">
    <property type="entry name" value="PP-bd_ACP"/>
</dbReference>
<dbReference type="SMART" id="SM00824">
    <property type="entry name" value="PKS_TE"/>
    <property type="match status" value="1"/>
</dbReference>
<dbReference type="Gene3D" id="3.30.300.30">
    <property type="match status" value="1"/>
</dbReference>
<dbReference type="SUPFAM" id="SSF47336">
    <property type="entry name" value="ACP-like"/>
    <property type="match status" value="1"/>
</dbReference>
<dbReference type="EMBL" id="LJZR01000016">
    <property type="protein sequence ID" value="KPQ34874.1"/>
    <property type="molecule type" value="Genomic_DNA"/>
</dbReference>
<dbReference type="InterPro" id="IPR020806">
    <property type="entry name" value="PKS_PP-bd"/>
</dbReference>
<dbReference type="PROSITE" id="PS00455">
    <property type="entry name" value="AMP_BINDING"/>
    <property type="match status" value="1"/>
</dbReference>
<dbReference type="FunFam" id="3.40.50.12780:FF:000012">
    <property type="entry name" value="Non-ribosomal peptide synthetase"/>
    <property type="match status" value="1"/>
</dbReference>
<organism evidence="5 6">
    <name type="scientific">Phormidesmis priestleyi Ana</name>
    <dbReference type="NCBI Taxonomy" id="1666911"/>
    <lineage>
        <taxon>Bacteria</taxon>
        <taxon>Bacillati</taxon>
        <taxon>Cyanobacteriota</taxon>
        <taxon>Cyanophyceae</taxon>
        <taxon>Leptolyngbyales</taxon>
        <taxon>Leptolyngbyaceae</taxon>
        <taxon>Phormidesmis</taxon>
    </lineage>
</organism>
<dbReference type="InterPro" id="IPR036736">
    <property type="entry name" value="ACP-like_sf"/>
</dbReference>
<dbReference type="Gene3D" id="1.10.1200.10">
    <property type="entry name" value="ACP-like"/>
    <property type="match status" value="1"/>
</dbReference>
<dbReference type="FunFam" id="3.40.50.980:FF:000001">
    <property type="entry name" value="Non-ribosomal peptide synthetase"/>
    <property type="match status" value="1"/>
</dbReference>
<dbReference type="GO" id="GO:0005737">
    <property type="term" value="C:cytoplasm"/>
    <property type="evidence" value="ECO:0007669"/>
    <property type="project" value="TreeGrafter"/>
</dbReference>
<dbReference type="FunFam" id="1.10.1200.10:FF:000016">
    <property type="entry name" value="Non-ribosomal peptide synthase"/>
    <property type="match status" value="1"/>
</dbReference>
<dbReference type="FunFam" id="3.30.300.30:FF:000010">
    <property type="entry name" value="Enterobactin synthetase component F"/>
    <property type="match status" value="1"/>
</dbReference>
<dbReference type="InterPro" id="IPR010071">
    <property type="entry name" value="AA_adenyl_dom"/>
</dbReference>
<dbReference type="Pfam" id="PF00550">
    <property type="entry name" value="PP-binding"/>
    <property type="match status" value="1"/>
</dbReference>
<name>A0A0N8KMW5_9CYAN</name>
<evidence type="ECO:0000256" key="2">
    <source>
        <dbReference type="ARBA" id="ARBA00022553"/>
    </source>
</evidence>
<dbReference type="PROSITE" id="PS50075">
    <property type="entry name" value="CARRIER"/>
    <property type="match status" value="1"/>
</dbReference>
<dbReference type="PANTHER" id="PTHR45527">
    <property type="entry name" value="NONRIBOSOMAL PEPTIDE SYNTHETASE"/>
    <property type="match status" value="1"/>
</dbReference>
<dbReference type="Gene3D" id="3.40.50.980">
    <property type="match status" value="2"/>
</dbReference>
<comment type="caution">
    <text evidence="5">The sequence shown here is derived from an EMBL/GenBank/DDBJ whole genome shotgun (WGS) entry which is preliminary data.</text>
</comment>
<sequence length="925" mass="101807">MQTATSSSTTVSSSASRLTSPRAVSSADELTLHGLFEAQAQRTPHTVAVVHHNGHPLTYQQLNEQANQLAHYLISLGVKGEQLIAISLVRSPDMLVAFLGVLKAGAAYVPIDPDYPETRRQYILADAQVNITLTQSDLLATLSSDLGQIICLDTATLQLQSQPKTNPNVAIAPEQLAYVIYTSGSTGNPKGVMAHHRGLVNYSLALAEAIDLSAADRMLQFSTMSFDFIVSEVYPTLAVGGTLVLRSDEMVTSTQTFVDFIATQEVSVIQFTTAFWHELVSGIDRLGITLPACLRLVLFGGEKASLALCQQWLQKVGDYPRLFNAYGPTETTVITTLYDVVGENYDAQHDLPIGRAIRNAQTYVLDEHLKPVKPGESGELHIGGPGVTRGYMNLPEKTASVFIDSPFEPGQRLYKTGDLVRMDESGLIEFVGRVDFQVKIRGFRIELGEIESCLDRYPQVQHRIVIAREDVPGDKRLVAYVVPKPQQVLKQDDLKAFLRSQLPAFMLPSVIVELPELPKNANGKIDRQALPAPDWQASQQALVPPRTPLEEKLVALWQSVLNVDAIGITDNFFDMGGNSLLVMRLFSEIEALLGQRLPLVDIFSAPTVEQMATRLEQIESLVVQPNALVTLRSGTVNPPLFLVHDVDGDTTLYLNVARQLKGDRSVYAIAPPKGQNGVLTCSRVPELAQHCVDQIRQIQPNGPYLIGGLCAGGVIAFETARQLEQRQQPVNLILMDAPAPMAQKREGLIASARADSLSSLWTSQQSVKQIACKVWQKGTNTLRYEISNAYQQLETGLRTRSFQWFQDNALPLPSVLRSLSVRDLILFAYHHYRPDDAMEYQLSGKVLLIRATQGNGTKADNAYITEYADPLFGWSRYSQTTIEVKDVPGGHSTMLSDTHSQSFVNVLEPFINSALSLNASEPINQ</sequence>
<dbReference type="InterPro" id="IPR020802">
    <property type="entry name" value="TesA-like"/>
</dbReference>
<dbReference type="PANTHER" id="PTHR45527:SF1">
    <property type="entry name" value="FATTY ACID SYNTHASE"/>
    <property type="match status" value="1"/>
</dbReference>
<evidence type="ECO:0000256" key="1">
    <source>
        <dbReference type="ARBA" id="ARBA00022450"/>
    </source>
</evidence>
<dbReference type="Gene3D" id="3.40.50.1820">
    <property type="entry name" value="alpha/beta hydrolase"/>
    <property type="match status" value="1"/>
</dbReference>
<dbReference type="AlphaFoldDB" id="A0A0N8KMW5"/>
<reference evidence="5 6" key="1">
    <citation type="submission" date="2015-09" db="EMBL/GenBank/DDBJ databases">
        <title>Identification and resolution of microdiversity through metagenomic sequencing of parallel consortia.</title>
        <authorList>
            <person name="Nelson W.C."/>
            <person name="Romine M.F."/>
            <person name="Lindemann S.R."/>
        </authorList>
    </citation>
    <scope>NUCLEOTIDE SEQUENCE [LARGE SCALE GENOMIC DNA]</scope>
    <source>
        <strain evidence="5">Ana</strain>
    </source>
</reference>
<dbReference type="SUPFAM" id="SSF53474">
    <property type="entry name" value="alpha/beta-Hydrolases"/>
    <property type="match status" value="1"/>
</dbReference>
<dbReference type="Pfam" id="PF00501">
    <property type="entry name" value="AMP-binding"/>
    <property type="match status" value="1"/>
</dbReference>
<dbReference type="STRING" id="1666911.HLUCCA11_13105"/>
<evidence type="ECO:0000256" key="3">
    <source>
        <dbReference type="SAM" id="MobiDB-lite"/>
    </source>
</evidence>
<dbReference type="GO" id="GO:0044550">
    <property type="term" value="P:secondary metabolite biosynthetic process"/>
    <property type="evidence" value="ECO:0007669"/>
    <property type="project" value="UniProtKB-ARBA"/>
</dbReference>
<dbReference type="InterPro" id="IPR020845">
    <property type="entry name" value="AMP-binding_CS"/>
</dbReference>
<dbReference type="Gene3D" id="2.30.38.10">
    <property type="entry name" value="Luciferase, Domain 3"/>
    <property type="match status" value="1"/>
</dbReference>
<protein>
    <submittedName>
        <fullName evidence="5">Non-ribosomal peptide synthetase module</fullName>
    </submittedName>
</protein>
<dbReference type="InterPro" id="IPR001031">
    <property type="entry name" value="Thioesterase"/>
</dbReference>
<dbReference type="InterPro" id="IPR025110">
    <property type="entry name" value="AMP-bd_C"/>
</dbReference>
<dbReference type="GO" id="GO:0031177">
    <property type="term" value="F:phosphopantetheine binding"/>
    <property type="evidence" value="ECO:0007669"/>
    <property type="project" value="InterPro"/>
</dbReference>
<dbReference type="Proteomes" id="UP000050465">
    <property type="component" value="Unassembled WGS sequence"/>
</dbReference>
<feature type="compositionally biased region" description="Low complexity" evidence="3">
    <location>
        <begin position="1"/>
        <end position="20"/>
    </location>
</feature>
<dbReference type="NCBIfam" id="TIGR01733">
    <property type="entry name" value="AA-adenyl-dom"/>
    <property type="match status" value="1"/>
</dbReference>
<gene>
    <name evidence="5" type="ORF">HLUCCA11_13105</name>
</gene>
<dbReference type="CDD" id="cd05930">
    <property type="entry name" value="A_NRPS"/>
    <property type="match status" value="1"/>
</dbReference>
<dbReference type="InterPro" id="IPR029058">
    <property type="entry name" value="AB_hydrolase_fold"/>
</dbReference>
<accession>A0A0N8KMW5</accession>
<dbReference type="Pfam" id="PF13193">
    <property type="entry name" value="AMP-binding_C"/>
    <property type="match status" value="1"/>
</dbReference>
<evidence type="ECO:0000313" key="5">
    <source>
        <dbReference type="EMBL" id="KPQ34874.1"/>
    </source>
</evidence>